<dbReference type="EMBL" id="JH930476">
    <property type="protein sequence ID" value="EKM51680.1"/>
    <property type="molecule type" value="Genomic_DNA"/>
</dbReference>
<proteinExistence type="predicted"/>
<gene>
    <name evidence="2" type="ORF">PHACADRAFT_199185</name>
</gene>
<feature type="compositionally biased region" description="Low complexity" evidence="1">
    <location>
        <begin position="7"/>
        <end position="18"/>
    </location>
</feature>
<dbReference type="GeneID" id="18911397"/>
<feature type="compositionally biased region" description="Polar residues" evidence="1">
    <location>
        <begin position="25"/>
        <end position="55"/>
    </location>
</feature>
<feature type="region of interest" description="Disordered" evidence="1">
    <location>
        <begin position="1"/>
        <end position="78"/>
    </location>
</feature>
<protein>
    <submittedName>
        <fullName evidence="2">Uncharacterized protein</fullName>
    </submittedName>
</protein>
<dbReference type="AlphaFoldDB" id="K5VXY0"/>
<dbReference type="HOGENOM" id="CLU_156017_1_0_1"/>
<dbReference type="InParanoid" id="K5VXY0"/>
<organism evidence="2 3">
    <name type="scientific">Phanerochaete carnosa (strain HHB-10118-sp)</name>
    <name type="common">White-rot fungus</name>
    <name type="synonym">Peniophora carnosa</name>
    <dbReference type="NCBI Taxonomy" id="650164"/>
    <lineage>
        <taxon>Eukaryota</taxon>
        <taxon>Fungi</taxon>
        <taxon>Dikarya</taxon>
        <taxon>Basidiomycota</taxon>
        <taxon>Agaricomycotina</taxon>
        <taxon>Agaricomycetes</taxon>
        <taxon>Polyporales</taxon>
        <taxon>Phanerochaetaceae</taxon>
        <taxon>Phanerochaete</taxon>
    </lineage>
</organism>
<evidence type="ECO:0000313" key="2">
    <source>
        <dbReference type="EMBL" id="EKM51680.1"/>
    </source>
</evidence>
<evidence type="ECO:0000256" key="1">
    <source>
        <dbReference type="SAM" id="MobiDB-lite"/>
    </source>
</evidence>
<name>K5VXY0_PHACS</name>
<dbReference type="OrthoDB" id="3361009at2759"/>
<feature type="compositionally biased region" description="Basic and acidic residues" evidence="1">
    <location>
        <begin position="99"/>
        <end position="119"/>
    </location>
</feature>
<keyword evidence="3" id="KW-1185">Reference proteome</keyword>
<dbReference type="RefSeq" id="XP_007399487.1">
    <property type="nucleotide sequence ID" value="XM_007399425.1"/>
</dbReference>
<feature type="region of interest" description="Disordered" evidence="1">
    <location>
        <begin position="95"/>
        <end position="125"/>
    </location>
</feature>
<accession>K5VXY0</accession>
<dbReference type="Proteomes" id="UP000008370">
    <property type="component" value="Unassembled WGS sequence"/>
</dbReference>
<reference evidence="2 3" key="1">
    <citation type="journal article" date="2012" name="BMC Genomics">
        <title>Comparative genomics of the white-rot fungi, Phanerochaete carnosa and P. chrysosporium, to elucidate the genetic basis of the distinct wood types they colonize.</title>
        <authorList>
            <person name="Suzuki H."/>
            <person name="MacDonald J."/>
            <person name="Syed K."/>
            <person name="Salamov A."/>
            <person name="Hori C."/>
            <person name="Aerts A."/>
            <person name="Henrissat B."/>
            <person name="Wiebenga A."/>
            <person name="vanKuyk P.A."/>
            <person name="Barry K."/>
            <person name="Lindquist E."/>
            <person name="LaButti K."/>
            <person name="Lapidus A."/>
            <person name="Lucas S."/>
            <person name="Coutinho P."/>
            <person name="Gong Y."/>
            <person name="Samejima M."/>
            <person name="Mahadevan R."/>
            <person name="Abou-Zaid M."/>
            <person name="de Vries R.P."/>
            <person name="Igarashi K."/>
            <person name="Yadav J.S."/>
            <person name="Grigoriev I.V."/>
            <person name="Master E.R."/>
        </authorList>
    </citation>
    <scope>NUCLEOTIDE SEQUENCE [LARGE SCALE GENOMIC DNA]</scope>
    <source>
        <strain evidence="2 3">HHB-10118-sp</strain>
    </source>
</reference>
<sequence length="125" mass="13075">MSTSERPSAQSPAASDASVTGVAPPSQTVSPTHVHEASQQGATAPGSGSTVQDLPTHSDMDIDAQPKTSMAVDGGHQPNFKEKVVGYAKQVRGTTLGKTEQKEQGQRIVHGDEHFEPKKFGSKAP</sequence>
<dbReference type="KEGG" id="pco:PHACADRAFT_199185"/>
<evidence type="ECO:0000313" key="3">
    <source>
        <dbReference type="Proteomes" id="UP000008370"/>
    </source>
</evidence>